<feature type="domain" description="Metalloenzyme" evidence="14">
    <location>
        <begin position="6"/>
        <end position="516"/>
    </location>
</feature>
<dbReference type="InterPro" id="IPR006124">
    <property type="entry name" value="Metalloenzyme"/>
</dbReference>
<dbReference type="SUPFAM" id="SSF53649">
    <property type="entry name" value="Alkaline phosphatase-like"/>
    <property type="match status" value="1"/>
</dbReference>
<evidence type="ECO:0000313" key="16">
    <source>
        <dbReference type="EMBL" id="AVM41924.1"/>
    </source>
</evidence>
<dbReference type="Gene3D" id="3.40.1450.10">
    <property type="entry name" value="BPG-independent phosphoglycerate mutase, domain B"/>
    <property type="match status" value="1"/>
</dbReference>
<dbReference type="InterPro" id="IPR017850">
    <property type="entry name" value="Alkaline_phosphatase_core_sf"/>
</dbReference>
<gene>
    <name evidence="16" type="ORF">C5Q98_01140</name>
</gene>
<dbReference type="Gene3D" id="3.40.720.10">
    <property type="entry name" value="Alkaline Phosphatase, subunit A"/>
    <property type="match status" value="1"/>
</dbReference>
<evidence type="ECO:0000259" key="14">
    <source>
        <dbReference type="Pfam" id="PF01676"/>
    </source>
</evidence>
<dbReference type="SUPFAM" id="SSF64158">
    <property type="entry name" value="2,3-Bisphosphoglycerate-independent phosphoglycerate mutase, substrate-binding domain"/>
    <property type="match status" value="1"/>
</dbReference>
<organism evidence="16 17">
    <name type="scientific">Fastidiosipila sanguinis</name>
    <dbReference type="NCBI Taxonomy" id="236753"/>
    <lineage>
        <taxon>Bacteria</taxon>
        <taxon>Bacillati</taxon>
        <taxon>Bacillota</taxon>
        <taxon>Clostridia</taxon>
        <taxon>Eubacteriales</taxon>
        <taxon>Oscillospiraceae</taxon>
        <taxon>Fastidiosipila</taxon>
    </lineage>
</organism>
<feature type="domain" description="BPG-independent PGAM N-terminal" evidence="15">
    <location>
        <begin position="84"/>
        <end position="305"/>
    </location>
</feature>
<dbReference type="EC" id="5.4.2.12" evidence="10"/>
<keyword evidence="8 13" id="KW-0464">Manganese</keyword>
<dbReference type="OrthoDB" id="9800863at2"/>
<feature type="binding site" evidence="12">
    <location>
        <position position="198"/>
    </location>
    <ligand>
        <name>substrate</name>
    </ligand>
</feature>
<sequence length="530" mass="58453">MAVDNKVVLVVMDGVGISDKEYGNAVLNARTPNLDFLADKYMMRPIKAHGTEVGLPSDSDMGNSEVGHNAMGAGQIYSQGAQLVNESVDSGRIFESETWKDLVEQVKENDGTFHFLGLLSDGGVHSHIDHLKALVKEAKAEGVNKVRVHVLFDGRDTPPTSGGGFIEDIENFLSEQSDDNFDARVASGGGRMVITMDRYEANWPMVELGWKTHVLGEGRQFASGTEAYKTLTEETGCIDQDVPPFVVAENGEPIGTVEDGDSVVFYNFRGDRAIEISRAFDEEDFSEFDRVKYPKIKYAGMLEYDTEVHIPSHYLVSPPNISNTLSEHLCGLGVKAYAVAEGQKFGHVTYFWNGNKSGYINEALELYEEVKSDNVPFQTTPWMKSAEVATKLIEAIESDKFDFLRCNFANGDMVGHTGVYESTIIGMEAVDLAIGRIYRACEKAGYTLMITADHGNAEVMFADKKDKDGNPVAKTSHTTNPVPFYICDDKHEWKFKEGEFGLSNLAATVCDVLGVAKPDASWNWNESMVD</sequence>
<accession>A0A2S0KLN0</accession>
<comment type="catalytic activity">
    <reaction evidence="1">
        <text>(2R)-2-phosphoglycerate = (2R)-3-phosphoglycerate</text>
        <dbReference type="Rhea" id="RHEA:15901"/>
        <dbReference type="ChEBI" id="CHEBI:58272"/>
        <dbReference type="ChEBI" id="CHEBI:58289"/>
        <dbReference type="EC" id="5.4.2.12"/>
    </reaction>
</comment>
<dbReference type="Pfam" id="PF06415">
    <property type="entry name" value="iPGM_N"/>
    <property type="match status" value="1"/>
</dbReference>
<dbReference type="FunFam" id="3.40.1450.10:FF:000002">
    <property type="entry name" value="2,3-bisphosphoglycerate-independent phosphoglycerate mutase"/>
    <property type="match status" value="1"/>
</dbReference>
<feature type="binding site" evidence="12">
    <location>
        <position position="344"/>
    </location>
    <ligand>
        <name>substrate</name>
    </ligand>
</feature>
<evidence type="ECO:0000256" key="13">
    <source>
        <dbReference type="PIRSR" id="PIRSR001492-3"/>
    </source>
</evidence>
<evidence type="ECO:0000256" key="4">
    <source>
        <dbReference type="ARBA" id="ARBA00004798"/>
    </source>
</evidence>
<evidence type="ECO:0000256" key="7">
    <source>
        <dbReference type="ARBA" id="ARBA00023152"/>
    </source>
</evidence>
<evidence type="ECO:0000256" key="5">
    <source>
        <dbReference type="ARBA" id="ARBA00008819"/>
    </source>
</evidence>
<protein>
    <recommendedName>
        <fullName evidence="10">2,3-bisphosphoglycerate-independent phosphoglycerate mutase</fullName>
        <ecNumber evidence="10">5.4.2.12</ecNumber>
    </recommendedName>
</protein>
<dbReference type="GO" id="GO:0030145">
    <property type="term" value="F:manganese ion binding"/>
    <property type="evidence" value="ECO:0007669"/>
    <property type="project" value="InterPro"/>
</dbReference>
<keyword evidence="17" id="KW-1185">Reference proteome</keyword>
<comment type="cofactor">
    <cofactor evidence="2">
        <name>Mn(2+)</name>
        <dbReference type="ChEBI" id="CHEBI:29035"/>
    </cofactor>
</comment>
<dbReference type="InterPro" id="IPR036646">
    <property type="entry name" value="PGAM_B_sf"/>
</dbReference>
<feature type="binding site" evidence="13">
    <location>
        <position position="13"/>
    </location>
    <ligand>
        <name>Mn(2+)</name>
        <dbReference type="ChEBI" id="CHEBI:29035"/>
        <label>2</label>
    </ligand>
</feature>
<dbReference type="InterPro" id="IPR011258">
    <property type="entry name" value="BPG-indep_PGM_N"/>
</dbReference>
<keyword evidence="6 13" id="KW-0479">Metal-binding</keyword>
<feature type="binding site" evidence="13">
    <location>
        <position position="453"/>
    </location>
    <ligand>
        <name>Mn(2+)</name>
        <dbReference type="ChEBI" id="CHEBI:29035"/>
        <label>2</label>
    </ligand>
</feature>
<dbReference type="UniPathway" id="UPA00109">
    <property type="reaction ID" value="UER00186"/>
</dbReference>
<evidence type="ECO:0000256" key="8">
    <source>
        <dbReference type="ARBA" id="ARBA00023211"/>
    </source>
</evidence>
<evidence type="ECO:0000313" key="17">
    <source>
        <dbReference type="Proteomes" id="UP000237947"/>
    </source>
</evidence>
<dbReference type="EMBL" id="CP027226">
    <property type="protein sequence ID" value="AVM41924.1"/>
    <property type="molecule type" value="Genomic_DNA"/>
</dbReference>
<feature type="active site" description="Phosphoserine intermediate" evidence="11">
    <location>
        <position position="64"/>
    </location>
</feature>
<evidence type="ECO:0000256" key="2">
    <source>
        <dbReference type="ARBA" id="ARBA00001936"/>
    </source>
</evidence>
<dbReference type="NCBIfam" id="TIGR01307">
    <property type="entry name" value="pgm_bpd_ind"/>
    <property type="match status" value="1"/>
</dbReference>
<feature type="binding site" evidence="12">
    <location>
        <position position="125"/>
    </location>
    <ligand>
        <name>substrate</name>
    </ligand>
</feature>
<dbReference type="GO" id="GO:0006007">
    <property type="term" value="P:glucose catabolic process"/>
    <property type="evidence" value="ECO:0007669"/>
    <property type="project" value="InterPro"/>
</dbReference>
<feature type="binding site" evidence="13">
    <location>
        <position position="416"/>
    </location>
    <ligand>
        <name>Mn(2+)</name>
        <dbReference type="ChEBI" id="CHEBI:29035"/>
        <label>1</label>
    </ligand>
</feature>
<keyword evidence="9" id="KW-0413">Isomerase</keyword>
<feature type="binding site" evidence="13">
    <location>
        <position position="64"/>
    </location>
    <ligand>
        <name>Mn(2+)</name>
        <dbReference type="ChEBI" id="CHEBI:29035"/>
        <label>2</label>
    </ligand>
</feature>
<reference evidence="17" key="1">
    <citation type="submission" date="2018-02" db="EMBL/GenBank/DDBJ databases">
        <authorList>
            <person name="Holder M.E."/>
            <person name="Ajami N.J."/>
            <person name="Petrosino J.F."/>
        </authorList>
    </citation>
    <scope>NUCLEOTIDE SEQUENCE [LARGE SCALE GENOMIC DNA]</scope>
    <source>
        <strain evidence="17">CCUG 47711</strain>
    </source>
</reference>
<comment type="function">
    <text evidence="3">Catalyzes the interconversion of 2-phosphoglycerate and 3-phosphoglycerate.</text>
</comment>
<feature type="binding site" evidence="12">
    <location>
        <begin position="155"/>
        <end position="156"/>
    </location>
    <ligand>
        <name>substrate</name>
    </ligand>
</feature>
<dbReference type="PANTHER" id="PTHR31637">
    <property type="entry name" value="2,3-BISPHOSPHOGLYCERATE-INDEPENDENT PHOSPHOGLYCERATE MUTASE"/>
    <property type="match status" value="1"/>
</dbReference>
<evidence type="ECO:0000259" key="15">
    <source>
        <dbReference type="Pfam" id="PF06415"/>
    </source>
</evidence>
<evidence type="ECO:0000256" key="1">
    <source>
        <dbReference type="ARBA" id="ARBA00000370"/>
    </source>
</evidence>
<dbReference type="GO" id="GO:0005737">
    <property type="term" value="C:cytoplasm"/>
    <property type="evidence" value="ECO:0007669"/>
    <property type="project" value="InterPro"/>
</dbReference>
<name>A0A2S0KLN0_9FIRM</name>
<evidence type="ECO:0000256" key="6">
    <source>
        <dbReference type="ARBA" id="ARBA00022723"/>
    </source>
</evidence>
<dbReference type="AlphaFoldDB" id="A0A2S0KLN0"/>
<dbReference type="CDD" id="cd16010">
    <property type="entry name" value="iPGM"/>
    <property type="match status" value="1"/>
</dbReference>
<evidence type="ECO:0000256" key="9">
    <source>
        <dbReference type="ARBA" id="ARBA00023235"/>
    </source>
</evidence>
<dbReference type="GO" id="GO:0004619">
    <property type="term" value="F:phosphoglycerate mutase activity"/>
    <property type="evidence" value="ECO:0007669"/>
    <property type="project" value="UniProtKB-UniRule"/>
</dbReference>
<evidence type="ECO:0000256" key="3">
    <source>
        <dbReference type="ARBA" id="ARBA00002315"/>
    </source>
</evidence>
<dbReference type="Proteomes" id="UP000237947">
    <property type="component" value="Chromosome"/>
</dbReference>
<evidence type="ECO:0000256" key="12">
    <source>
        <dbReference type="PIRSR" id="PIRSR001492-2"/>
    </source>
</evidence>
<proteinExistence type="inferred from homology"/>
<comment type="pathway">
    <text evidence="4">Carbohydrate degradation; glycolysis; pyruvate from D-glyceraldehyde 3-phosphate: step 3/5.</text>
</comment>
<comment type="similarity">
    <text evidence="5">Belongs to the BPG-independent phosphoglycerate mutase family.</text>
</comment>
<dbReference type="GO" id="GO:0006096">
    <property type="term" value="P:glycolytic process"/>
    <property type="evidence" value="ECO:0007669"/>
    <property type="project" value="UniProtKB-UniRule"/>
</dbReference>
<feature type="binding site" evidence="12">
    <location>
        <begin position="269"/>
        <end position="272"/>
    </location>
    <ligand>
        <name>substrate</name>
    </ligand>
</feature>
<dbReference type="KEGG" id="fsa:C5Q98_01140"/>
<dbReference type="PANTHER" id="PTHR31637:SF0">
    <property type="entry name" value="2,3-BISPHOSPHOGLYCERATE-INDEPENDENT PHOSPHOGLYCERATE MUTASE"/>
    <property type="match status" value="1"/>
</dbReference>
<dbReference type="PIRSF" id="PIRSF001492">
    <property type="entry name" value="IPGAM"/>
    <property type="match status" value="1"/>
</dbReference>
<keyword evidence="7" id="KW-0324">Glycolysis</keyword>
<feature type="binding site" evidence="13">
    <location>
        <position position="412"/>
    </location>
    <ligand>
        <name>Mn(2+)</name>
        <dbReference type="ChEBI" id="CHEBI:29035"/>
        <label>1</label>
    </ligand>
</feature>
<evidence type="ECO:0000256" key="11">
    <source>
        <dbReference type="PIRSR" id="PIRSR001492-1"/>
    </source>
</evidence>
<dbReference type="InterPro" id="IPR005995">
    <property type="entry name" value="Pgm_bpd_ind"/>
</dbReference>
<feature type="binding site" evidence="13">
    <location>
        <position position="454"/>
    </location>
    <ligand>
        <name>Mn(2+)</name>
        <dbReference type="ChEBI" id="CHEBI:29035"/>
        <label>2</label>
    </ligand>
</feature>
<feature type="binding site" evidence="13">
    <location>
        <position position="477"/>
    </location>
    <ligand>
        <name>Mn(2+)</name>
        <dbReference type="ChEBI" id="CHEBI:29035"/>
        <label>1</label>
    </ligand>
</feature>
<dbReference type="RefSeq" id="WP_106011910.1">
    <property type="nucleotide sequence ID" value="NZ_CP027226.1"/>
</dbReference>
<dbReference type="Pfam" id="PF01676">
    <property type="entry name" value="Metalloenzyme"/>
    <property type="match status" value="1"/>
</dbReference>
<feature type="binding site" evidence="12">
    <location>
        <position position="191"/>
    </location>
    <ligand>
        <name>substrate</name>
    </ligand>
</feature>
<evidence type="ECO:0000256" key="10">
    <source>
        <dbReference type="NCBIfam" id="TIGR01307"/>
    </source>
</evidence>